<evidence type="ECO:0000256" key="9">
    <source>
        <dbReference type="ARBA" id="ARBA00023239"/>
    </source>
</evidence>
<evidence type="ECO:0000256" key="5">
    <source>
        <dbReference type="ARBA" id="ARBA00022792"/>
    </source>
</evidence>
<feature type="compositionally biased region" description="Pro residues" evidence="11">
    <location>
        <begin position="27"/>
        <end position="39"/>
    </location>
</feature>
<dbReference type="AlphaFoldDB" id="A0AAJ0D5B7"/>
<evidence type="ECO:0000256" key="1">
    <source>
        <dbReference type="ARBA" id="ARBA00004273"/>
    </source>
</evidence>
<dbReference type="PROSITE" id="PS00821">
    <property type="entry name" value="CYTO_HEME_LYASE_1"/>
    <property type="match status" value="1"/>
</dbReference>
<dbReference type="EC" id="4.4.1.17" evidence="10"/>
<keyword evidence="8 10" id="KW-0472">Membrane</keyword>
<feature type="region of interest" description="Disordered" evidence="11">
    <location>
        <begin position="1"/>
        <end position="44"/>
    </location>
</feature>
<keyword evidence="13" id="KW-1185">Reference proteome</keyword>
<dbReference type="PROSITE" id="PS00822">
    <property type="entry name" value="CYTO_HEME_LYASE_2"/>
    <property type="match status" value="1"/>
</dbReference>
<protein>
    <recommendedName>
        <fullName evidence="10">Holocytochrome c-type synthase</fullName>
        <ecNumber evidence="10">4.4.1.17</ecNumber>
    </recommendedName>
</protein>
<evidence type="ECO:0000256" key="7">
    <source>
        <dbReference type="ARBA" id="ARBA00023128"/>
    </source>
</evidence>
<keyword evidence="9 10" id="KW-0456">Lyase</keyword>
<dbReference type="GO" id="GO:0046872">
    <property type="term" value="F:metal ion binding"/>
    <property type="evidence" value="ECO:0007669"/>
    <property type="project" value="UniProtKB-KW"/>
</dbReference>
<evidence type="ECO:0000256" key="8">
    <source>
        <dbReference type="ARBA" id="ARBA00023136"/>
    </source>
</evidence>
<dbReference type="GO" id="GO:0005743">
    <property type="term" value="C:mitochondrial inner membrane"/>
    <property type="evidence" value="ECO:0007669"/>
    <property type="project" value="UniProtKB-SubCell"/>
</dbReference>
<keyword evidence="3 10" id="KW-0349">Heme</keyword>
<evidence type="ECO:0000256" key="10">
    <source>
        <dbReference type="RuleBase" id="RU363130"/>
    </source>
</evidence>
<name>A0AAJ0D5B7_9PEZI</name>
<reference evidence="12" key="1">
    <citation type="submission" date="2023-04" db="EMBL/GenBank/DDBJ databases">
        <title>Black Yeasts Isolated from many extreme environments.</title>
        <authorList>
            <person name="Coleine C."/>
            <person name="Stajich J.E."/>
            <person name="Selbmann L."/>
        </authorList>
    </citation>
    <scope>NUCLEOTIDE SEQUENCE</scope>
    <source>
        <strain evidence="12">CCFEE 5312</strain>
    </source>
</reference>
<evidence type="ECO:0000256" key="11">
    <source>
        <dbReference type="SAM" id="MobiDB-lite"/>
    </source>
</evidence>
<organism evidence="12 13">
    <name type="scientific">Extremus antarcticus</name>
    <dbReference type="NCBI Taxonomy" id="702011"/>
    <lineage>
        <taxon>Eukaryota</taxon>
        <taxon>Fungi</taxon>
        <taxon>Dikarya</taxon>
        <taxon>Ascomycota</taxon>
        <taxon>Pezizomycotina</taxon>
        <taxon>Dothideomycetes</taxon>
        <taxon>Dothideomycetidae</taxon>
        <taxon>Mycosphaerellales</taxon>
        <taxon>Extremaceae</taxon>
        <taxon>Extremus</taxon>
    </lineage>
</organism>
<comment type="similarity">
    <text evidence="2 10">Belongs to the cytochrome c-type heme lyase family.</text>
</comment>
<gene>
    <name evidence="12" type="primary">CYT2</name>
    <name evidence="12" type="ORF">LTR09_012380</name>
</gene>
<comment type="caution">
    <text evidence="12">The sequence shown here is derived from an EMBL/GenBank/DDBJ whole genome shotgun (WGS) entry which is preliminary data.</text>
</comment>
<feature type="compositionally biased region" description="Basic and acidic residues" evidence="11">
    <location>
        <begin position="15"/>
        <end position="26"/>
    </location>
</feature>
<comment type="subcellular location">
    <subcellularLocation>
        <location evidence="1 10">Mitochondrion inner membrane</location>
    </subcellularLocation>
</comment>
<evidence type="ECO:0000256" key="4">
    <source>
        <dbReference type="ARBA" id="ARBA00022723"/>
    </source>
</evidence>
<dbReference type="Pfam" id="PF01265">
    <property type="entry name" value="Cyto_heme_lyase"/>
    <property type="match status" value="1"/>
</dbReference>
<keyword evidence="6 10" id="KW-0408">Iron</keyword>
<keyword evidence="4 10" id="KW-0479">Metal-binding</keyword>
<evidence type="ECO:0000256" key="3">
    <source>
        <dbReference type="ARBA" id="ARBA00022617"/>
    </source>
</evidence>
<dbReference type="PANTHER" id="PTHR12743">
    <property type="entry name" value="CYTOCHROME C1 HEME LYASE"/>
    <property type="match status" value="1"/>
</dbReference>
<evidence type="ECO:0000256" key="2">
    <source>
        <dbReference type="ARBA" id="ARBA00007255"/>
    </source>
</evidence>
<comment type="function">
    <text evidence="10">Lyase that catalyzes the covalent linking of the heme group to the cytochrome C apoprotein to produce the mature functional cytochrome.</text>
</comment>
<evidence type="ECO:0000313" key="13">
    <source>
        <dbReference type="Proteomes" id="UP001271007"/>
    </source>
</evidence>
<feature type="compositionally biased region" description="Polar residues" evidence="11">
    <location>
        <begin position="130"/>
        <end position="147"/>
    </location>
</feature>
<dbReference type="Proteomes" id="UP001271007">
    <property type="component" value="Unassembled WGS sequence"/>
</dbReference>
<dbReference type="PANTHER" id="PTHR12743:SF0">
    <property type="entry name" value="HOLOCYTOCHROME C-TYPE SYNTHASE"/>
    <property type="match status" value="1"/>
</dbReference>
<feature type="region of interest" description="Disordered" evidence="11">
    <location>
        <begin position="109"/>
        <end position="167"/>
    </location>
</feature>
<evidence type="ECO:0000256" key="6">
    <source>
        <dbReference type="ARBA" id="ARBA00023004"/>
    </source>
</evidence>
<sequence length="324" mass="36208">MDDSKCPVDPQTRQKWLDAAKAKGDQPPHPPKPAPPPASLPAHAPTALHLHRAENDPKMLEELTPQILRLPQEQRNILLQQWQDLRAISELHNIGRTRFSLDTLRWAPASPIPSQRAPPPPTTRPLATNREVSSIPRATSTSQTLNSAERAALPANSEQDTGHDRDTGNWIYPSQSQFFAAMQRKGHKPEAADMQTIVPIHNAVNERTWREVLRWEEGRGGASTQTQGGDQEGPRLVSFAGDSKALTPRARWNGLWGWKRPFDRHDWVVERSGGERVEYVIDFYEGRGADGKVGGGPLNFYLDVRPKLNSWEGVKTRLGRAVGL</sequence>
<keyword evidence="7 10" id="KW-0496">Mitochondrion</keyword>
<accession>A0AAJ0D5B7</accession>
<dbReference type="InterPro" id="IPR000511">
    <property type="entry name" value="Holocyt_c/c1_synthase"/>
</dbReference>
<dbReference type="GO" id="GO:0004408">
    <property type="term" value="F:holocytochrome-c synthase activity"/>
    <property type="evidence" value="ECO:0007669"/>
    <property type="project" value="UniProtKB-EC"/>
</dbReference>
<dbReference type="EMBL" id="JAWDJX010000114">
    <property type="protein sequence ID" value="KAK3046118.1"/>
    <property type="molecule type" value="Genomic_DNA"/>
</dbReference>
<evidence type="ECO:0000313" key="12">
    <source>
        <dbReference type="EMBL" id="KAK3046118.1"/>
    </source>
</evidence>
<comment type="catalytic activity">
    <reaction evidence="10">
        <text>holo-[cytochrome c] = apo-[cytochrome c] + heme b</text>
        <dbReference type="Rhea" id="RHEA:22648"/>
        <dbReference type="Rhea" id="RHEA-COMP:10725"/>
        <dbReference type="Rhea" id="RHEA-COMP:10726"/>
        <dbReference type="ChEBI" id="CHEBI:29950"/>
        <dbReference type="ChEBI" id="CHEBI:60344"/>
        <dbReference type="ChEBI" id="CHEBI:83739"/>
        <dbReference type="EC" id="4.4.1.17"/>
    </reaction>
</comment>
<keyword evidence="5 10" id="KW-0999">Mitochondrion inner membrane</keyword>
<proteinExistence type="inferred from homology"/>